<dbReference type="Proteomes" id="UP000317617">
    <property type="component" value="Unassembled WGS sequence"/>
</dbReference>
<dbReference type="AlphaFoldDB" id="A0A4Y3TH65"/>
<evidence type="ECO:0000313" key="2">
    <source>
        <dbReference type="EMBL" id="GEB82311.1"/>
    </source>
</evidence>
<keyword evidence="1" id="KW-0472">Membrane</keyword>
<feature type="transmembrane region" description="Helical" evidence="1">
    <location>
        <begin position="7"/>
        <end position="27"/>
    </location>
</feature>
<accession>A0A4Y3TH65</accession>
<keyword evidence="1" id="KW-0812">Transmembrane</keyword>
<reference evidence="2 3" key="1">
    <citation type="submission" date="2019-06" db="EMBL/GenBank/DDBJ databases">
        <title>Whole genome shotgun sequence of Acetobacter orleanensis NBRC 13752.</title>
        <authorList>
            <person name="Hosoyama A."/>
            <person name="Uohara A."/>
            <person name="Ohji S."/>
            <person name="Ichikawa N."/>
        </authorList>
    </citation>
    <scope>NUCLEOTIDE SEQUENCE [LARGE SCALE GENOMIC DNA]</scope>
    <source>
        <strain evidence="2 3">NBRC 13752</strain>
    </source>
</reference>
<organism evidence="2 3">
    <name type="scientific">Acetobacter orleanensis</name>
    <dbReference type="NCBI Taxonomy" id="104099"/>
    <lineage>
        <taxon>Bacteria</taxon>
        <taxon>Pseudomonadati</taxon>
        <taxon>Pseudomonadota</taxon>
        <taxon>Alphaproteobacteria</taxon>
        <taxon>Acetobacterales</taxon>
        <taxon>Acetobacteraceae</taxon>
        <taxon>Acetobacter</taxon>
    </lineage>
</organism>
<feature type="transmembrane region" description="Helical" evidence="1">
    <location>
        <begin position="75"/>
        <end position="98"/>
    </location>
</feature>
<evidence type="ECO:0000256" key="1">
    <source>
        <dbReference type="SAM" id="Phobius"/>
    </source>
</evidence>
<dbReference type="OrthoDB" id="7226081at2"/>
<comment type="caution">
    <text evidence="2">The sequence shown here is derived from an EMBL/GenBank/DDBJ whole genome shotgun (WGS) entry which is preliminary data.</text>
</comment>
<evidence type="ECO:0000313" key="3">
    <source>
        <dbReference type="Proteomes" id="UP000317617"/>
    </source>
</evidence>
<sequence>MRLSTRYLVAVFMYSLICSALVSLHAAGHGPTFTLPAGIFYCLARSLLFFLAFSFLGVPMAYVCLSLYRTARHHGILHCLLFGIMWGCGTLGVLAMLLTVSTLTLSASGHDILNWSRALGTSLVSSAIAGLVFWVLSPSTGCKIAS</sequence>
<keyword evidence="1" id="KW-1133">Transmembrane helix</keyword>
<dbReference type="EMBL" id="BJMU01000002">
    <property type="protein sequence ID" value="GEB82311.1"/>
    <property type="molecule type" value="Genomic_DNA"/>
</dbReference>
<name>A0A4Y3TH65_9PROT</name>
<gene>
    <name evidence="2" type="ORF">AOR01nite_07880</name>
</gene>
<feature type="transmembrane region" description="Helical" evidence="1">
    <location>
        <begin position="47"/>
        <end position="68"/>
    </location>
</feature>
<proteinExistence type="predicted"/>
<dbReference type="RefSeq" id="WP_048835838.1">
    <property type="nucleotide sequence ID" value="NZ_BJMU01000002.1"/>
</dbReference>
<dbReference type="STRING" id="104099.AD949_05060"/>
<protein>
    <submittedName>
        <fullName evidence="2">Uncharacterized protein</fullName>
    </submittedName>
</protein>
<keyword evidence="3" id="KW-1185">Reference proteome</keyword>
<feature type="transmembrane region" description="Helical" evidence="1">
    <location>
        <begin position="118"/>
        <end position="136"/>
    </location>
</feature>